<accession>A0ABS3G8Z4</accession>
<evidence type="ECO:0000256" key="1">
    <source>
        <dbReference type="ARBA" id="ARBA00022679"/>
    </source>
</evidence>
<reference evidence="4 5" key="1">
    <citation type="submission" date="2021-03" db="EMBL/GenBank/DDBJ databases">
        <title>Muricauda lutimaris sp. nov. and Muricauda ruestringensis sp. nov, two marine members of the Flavobacteriaceae isolated from deep sea sediments of Western Pacific.</title>
        <authorList>
            <person name="Zhao S."/>
            <person name="Liu R."/>
        </authorList>
    </citation>
    <scope>NUCLEOTIDE SEQUENCE [LARGE SCALE GENOMIC DNA]</scope>
    <source>
        <strain evidence="4 5">BC31-1-A7</strain>
    </source>
</reference>
<evidence type="ECO:0000259" key="3">
    <source>
        <dbReference type="PROSITE" id="PS51186"/>
    </source>
</evidence>
<dbReference type="EMBL" id="JAFLNL010000013">
    <property type="protein sequence ID" value="MBO0355874.1"/>
    <property type="molecule type" value="Genomic_DNA"/>
</dbReference>
<organism evidence="4 5">
    <name type="scientific">Flagellimonas aurea</name>
    <dbReference type="NCBI Taxonomy" id="2915619"/>
    <lineage>
        <taxon>Bacteria</taxon>
        <taxon>Pseudomonadati</taxon>
        <taxon>Bacteroidota</taxon>
        <taxon>Flavobacteriia</taxon>
        <taxon>Flavobacteriales</taxon>
        <taxon>Flavobacteriaceae</taxon>
        <taxon>Flagellimonas</taxon>
    </lineage>
</organism>
<proteinExistence type="predicted"/>
<dbReference type="PANTHER" id="PTHR10545">
    <property type="entry name" value="DIAMINE N-ACETYLTRANSFERASE"/>
    <property type="match status" value="1"/>
</dbReference>
<dbReference type="CDD" id="cd04301">
    <property type="entry name" value="NAT_SF"/>
    <property type="match status" value="1"/>
</dbReference>
<dbReference type="SUPFAM" id="SSF55729">
    <property type="entry name" value="Acyl-CoA N-acyltransferases (Nat)"/>
    <property type="match status" value="1"/>
</dbReference>
<feature type="domain" description="N-acetyltransferase" evidence="3">
    <location>
        <begin position="2"/>
        <end position="139"/>
    </location>
</feature>
<dbReference type="Gene3D" id="3.40.630.30">
    <property type="match status" value="1"/>
</dbReference>
<dbReference type="InterPro" id="IPR016181">
    <property type="entry name" value="Acyl_CoA_acyltransferase"/>
</dbReference>
<evidence type="ECO:0000256" key="2">
    <source>
        <dbReference type="ARBA" id="ARBA00023315"/>
    </source>
</evidence>
<dbReference type="Pfam" id="PF00583">
    <property type="entry name" value="Acetyltransf_1"/>
    <property type="match status" value="1"/>
</dbReference>
<evidence type="ECO:0000313" key="5">
    <source>
        <dbReference type="Proteomes" id="UP000664044"/>
    </source>
</evidence>
<protein>
    <submittedName>
        <fullName evidence="4">GNAT family N-acetyltransferase</fullName>
    </submittedName>
</protein>
<dbReference type="PANTHER" id="PTHR10545:SF29">
    <property type="entry name" value="GH14572P-RELATED"/>
    <property type="match status" value="1"/>
</dbReference>
<keyword evidence="2" id="KW-0012">Acyltransferase</keyword>
<evidence type="ECO:0000313" key="4">
    <source>
        <dbReference type="EMBL" id="MBO0355874.1"/>
    </source>
</evidence>
<dbReference type="Proteomes" id="UP000664044">
    <property type="component" value="Unassembled WGS sequence"/>
</dbReference>
<gene>
    <name evidence="4" type="ORF">J0656_17790</name>
</gene>
<dbReference type="RefSeq" id="WP_207036287.1">
    <property type="nucleotide sequence ID" value="NZ_JAFLNL010000013.1"/>
</dbReference>
<name>A0ABS3G8Z4_9FLAO</name>
<dbReference type="InterPro" id="IPR000182">
    <property type="entry name" value="GNAT_dom"/>
</dbReference>
<sequence>MIYTAHFNPARVAQFTRLIHPQNKTVQLEHQIFEVNNGLECLVVDIDNELVGYTTFMKQYSTWDASYYVYMDCLFLQQDFRGSGIGKLLMSEVRKYAEQNNCRQIQWQTPDINMGAIKFYKRLKSIEWIHKVRFSWTPW</sequence>
<keyword evidence="1" id="KW-0808">Transferase</keyword>
<dbReference type="PROSITE" id="PS51186">
    <property type="entry name" value="GNAT"/>
    <property type="match status" value="1"/>
</dbReference>
<comment type="caution">
    <text evidence="4">The sequence shown here is derived from an EMBL/GenBank/DDBJ whole genome shotgun (WGS) entry which is preliminary data.</text>
</comment>
<keyword evidence="5" id="KW-1185">Reference proteome</keyword>
<dbReference type="InterPro" id="IPR051016">
    <property type="entry name" value="Diverse_Substrate_AcTransf"/>
</dbReference>